<evidence type="ECO:0000256" key="2">
    <source>
        <dbReference type="ARBA" id="ARBA00005993"/>
    </source>
</evidence>
<dbReference type="GO" id="GO:0005634">
    <property type="term" value="C:nucleus"/>
    <property type="evidence" value="ECO:0007669"/>
    <property type="project" value="UniProtKB-SubCell"/>
</dbReference>
<keyword evidence="3 11" id="KW-0479">Metal-binding</keyword>
<feature type="domain" description="Nuclear receptor" evidence="12">
    <location>
        <begin position="10"/>
        <end position="85"/>
    </location>
</feature>
<dbReference type="SMR" id="A0A1I7S1K8"/>
<evidence type="ECO:0000313" key="15">
    <source>
        <dbReference type="Proteomes" id="UP000659654"/>
    </source>
</evidence>
<dbReference type="PANTHER" id="PTHR46011">
    <property type="entry name" value="NUCLEAR HORMONE RECEPTOR FAMILY MEMBER NHR-86-RELATED"/>
    <property type="match status" value="1"/>
</dbReference>
<gene>
    <name evidence="13" type="ORF">BXYJ_LOCUS632</name>
</gene>
<evidence type="ECO:0000256" key="8">
    <source>
        <dbReference type="ARBA" id="ARBA00023163"/>
    </source>
</evidence>
<dbReference type="Pfam" id="PF00105">
    <property type="entry name" value="zf-C4"/>
    <property type="match status" value="1"/>
</dbReference>
<name>A0A1I7S1K8_BURXY</name>
<dbReference type="SMART" id="SM00399">
    <property type="entry name" value="ZnF_C4"/>
    <property type="match status" value="1"/>
</dbReference>
<dbReference type="SUPFAM" id="SSF48508">
    <property type="entry name" value="Nuclear receptor ligand-binding domain"/>
    <property type="match status" value="1"/>
</dbReference>
<evidence type="ECO:0000256" key="5">
    <source>
        <dbReference type="ARBA" id="ARBA00022833"/>
    </source>
</evidence>
<dbReference type="Proteomes" id="UP000582659">
    <property type="component" value="Unassembled WGS sequence"/>
</dbReference>
<dbReference type="WBParaSite" id="BXY_0688600.1">
    <property type="protein sequence ID" value="BXY_0688600.1"/>
    <property type="gene ID" value="BXY_0688600"/>
</dbReference>
<reference evidence="16" key="1">
    <citation type="submission" date="2016-11" db="UniProtKB">
        <authorList>
            <consortium name="WormBaseParasite"/>
        </authorList>
    </citation>
    <scope>IDENTIFICATION</scope>
</reference>
<dbReference type="SMART" id="SM00430">
    <property type="entry name" value="HOLI"/>
    <property type="match status" value="1"/>
</dbReference>
<protein>
    <submittedName>
        <fullName evidence="13">(pine wood nematode) hypothetical protein</fullName>
    </submittedName>
    <submittedName>
        <fullName evidence="16">Nuclear receptor domain-containing protein</fullName>
    </submittedName>
</protein>
<dbReference type="CDD" id="cd06960">
    <property type="entry name" value="NR_DBD_HNF4A"/>
    <property type="match status" value="1"/>
</dbReference>
<evidence type="ECO:0000256" key="4">
    <source>
        <dbReference type="ARBA" id="ARBA00022771"/>
    </source>
</evidence>
<dbReference type="InterPro" id="IPR049636">
    <property type="entry name" value="HNF4-like_DBD"/>
</dbReference>
<dbReference type="Proteomes" id="UP000095284">
    <property type="component" value="Unplaced"/>
</dbReference>
<evidence type="ECO:0000256" key="10">
    <source>
        <dbReference type="ARBA" id="ARBA00023242"/>
    </source>
</evidence>
<keyword evidence="15" id="KW-1185">Reference proteome</keyword>
<evidence type="ECO:0000256" key="3">
    <source>
        <dbReference type="ARBA" id="ARBA00022723"/>
    </source>
</evidence>
<evidence type="ECO:0000256" key="11">
    <source>
        <dbReference type="RuleBase" id="RU004334"/>
    </source>
</evidence>
<dbReference type="InterPro" id="IPR001628">
    <property type="entry name" value="Znf_hrmn_rcpt"/>
</dbReference>
<dbReference type="InterPro" id="IPR000536">
    <property type="entry name" value="Nucl_hrmn_rcpt_lig-bd"/>
</dbReference>
<dbReference type="Pfam" id="PF00104">
    <property type="entry name" value="Hormone_recep"/>
    <property type="match status" value="1"/>
</dbReference>
<dbReference type="PROSITE" id="PS51030">
    <property type="entry name" value="NUCLEAR_REC_DBD_2"/>
    <property type="match status" value="1"/>
</dbReference>
<dbReference type="eggNOG" id="KOG3575">
    <property type="taxonomic scope" value="Eukaryota"/>
</dbReference>
<dbReference type="Gene3D" id="1.10.565.10">
    <property type="entry name" value="Retinoid X Receptor"/>
    <property type="match status" value="1"/>
</dbReference>
<keyword evidence="6 11" id="KW-0805">Transcription regulation</keyword>
<sequence length="356" mass="41054">MRAEASSSTRDECAVCSSGDATIHFGVSVCRSCAAFFRRTIVLKRNYVCLNGKNCNIKGEARACCAACRLKKCFKVGMEREKIRQHFDKNGPRKRKLESLLPTDIPPPKTALSKMAEGYRKFLDDIKVLYFAFHPAQMFDEKIVFEKVTLQEHCDFDRTSVAYYLRMLNECFHPFNELNGQQKKNVLEMFHFQIALLNMHYLNTIYFPNDDSKQLMHLGAYSDATDVDHFFSQHPNGVQSFFRTFTDVVVKFRRIAKKFRAVRPDETEIAGLIGITLWREVSNQFPSKTHDVQVDKIQEELTEYCQQKNSLDRFRIGRLLCLLRGIDELASMLTEGLTVSTIAHDVPQPTTDIFKQ</sequence>
<evidence type="ECO:0000256" key="9">
    <source>
        <dbReference type="ARBA" id="ARBA00023170"/>
    </source>
</evidence>
<dbReference type="InterPro" id="IPR013088">
    <property type="entry name" value="Znf_NHR/GATA"/>
</dbReference>
<evidence type="ECO:0000256" key="1">
    <source>
        <dbReference type="ARBA" id="ARBA00004123"/>
    </source>
</evidence>
<reference evidence="13" key="2">
    <citation type="submission" date="2020-09" db="EMBL/GenBank/DDBJ databases">
        <authorList>
            <person name="Kikuchi T."/>
        </authorList>
    </citation>
    <scope>NUCLEOTIDE SEQUENCE</scope>
    <source>
        <strain evidence="13">Ka4C1</strain>
    </source>
</reference>
<keyword evidence="5 11" id="KW-0862">Zinc</keyword>
<evidence type="ECO:0000313" key="14">
    <source>
        <dbReference type="Proteomes" id="UP000095284"/>
    </source>
</evidence>
<organism evidence="14 16">
    <name type="scientific">Bursaphelenchus xylophilus</name>
    <name type="common">Pinewood nematode worm</name>
    <name type="synonym">Aphelenchoides xylophilus</name>
    <dbReference type="NCBI Taxonomy" id="6326"/>
    <lineage>
        <taxon>Eukaryota</taxon>
        <taxon>Metazoa</taxon>
        <taxon>Ecdysozoa</taxon>
        <taxon>Nematoda</taxon>
        <taxon>Chromadorea</taxon>
        <taxon>Rhabditida</taxon>
        <taxon>Tylenchina</taxon>
        <taxon>Tylenchomorpha</taxon>
        <taxon>Aphelenchoidea</taxon>
        <taxon>Aphelenchoididae</taxon>
        <taxon>Bursaphelenchus</taxon>
    </lineage>
</organism>
<keyword evidence="8 11" id="KW-0804">Transcription</keyword>
<comment type="similarity">
    <text evidence="2 11">Belongs to the nuclear hormone receptor family.</text>
</comment>
<evidence type="ECO:0000313" key="16">
    <source>
        <dbReference type="WBParaSite" id="BXY_0688600.1"/>
    </source>
</evidence>
<dbReference type="GO" id="GO:0003700">
    <property type="term" value="F:DNA-binding transcription factor activity"/>
    <property type="evidence" value="ECO:0007669"/>
    <property type="project" value="InterPro"/>
</dbReference>
<dbReference type="AlphaFoldDB" id="A0A1I7S1K8"/>
<evidence type="ECO:0000256" key="6">
    <source>
        <dbReference type="ARBA" id="ARBA00023015"/>
    </source>
</evidence>
<dbReference type="PRINTS" id="PR00047">
    <property type="entry name" value="STROIDFINGER"/>
</dbReference>
<dbReference type="OrthoDB" id="10018779at2759"/>
<dbReference type="Gene3D" id="3.30.50.10">
    <property type="entry name" value="Erythroid Transcription Factor GATA-1, subunit A"/>
    <property type="match status" value="1"/>
</dbReference>
<keyword evidence="7 11" id="KW-0238">DNA-binding</keyword>
<dbReference type="InterPro" id="IPR035500">
    <property type="entry name" value="NHR-like_dom_sf"/>
</dbReference>
<evidence type="ECO:0000256" key="7">
    <source>
        <dbReference type="ARBA" id="ARBA00023125"/>
    </source>
</evidence>
<keyword evidence="10 11" id="KW-0539">Nucleus</keyword>
<comment type="subcellular location">
    <subcellularLocation>
        <location evidence="1 11">Nucleus</location>
    </subcellularLocation>
</comment>
<dbReference type="GO" id="GO:0000978">
    <property type="term" value="F:RNA polymerase II cis-regulatory region sequence-specific DNA binding"/>
    <property type="evidence" value="ECO:0007669"/>
    <property type="project" value="InterPro"/>
</dbReference>
<keyword evidence="9 11" id="KW-0675">Receptor</keyword>
<dbReference type="GO" id="GO:0008270">
    <property type="term" value="F:zinc ion binding"/>
    <property type="evidence" value="ECO:0007669"/>
    <property type="project" value="UniProtKB-KW"/>
</dbReference>
<dbReference type="EMBL" id="CAJFDI010000001">
    <property type="protein sequence ID" value="CAD5208396.1"/>
    <property type="molecule type" value="Genomic_DNA"/>
</dbReference>
<keyword evidence="4 11" id="KW-0863">Zinc-finger</keyword>
<dbReference type="EMBL" id="CAJFCV020000001">
    <property type="protein sequence ID" value="CAG9081327.1"/>
    <property type="molecule type" value="Genomic_DNA"/>
</dbReference>
<dbReference type="Proteomes" id="UP000659654">
    <property type="component" value="Unassembled WGS sequence"/>
</dbReference>
<evidence type="ECO:0000259" key="12">
    <source>
        <dbReference type="PROSITE" id="PS51030"/>
    </source>
</evidence>
<dbReference type="SUPFAM" id="SSF57716">
    <property type="entry name" value="Glucocorticoid receptor-like (DNA-binding domain)"/>
    <property type="match status" value="1"/>
</dbReference>
<evidence type="ECO:0000313" key="13">
    <source>
        <dbReference type="EMBL" id="CAD5208396.1"/>
    </source>
</evidence>
<proteinExistence type="inferred from homology"/>
<accession>A0A1I7S1K8</accession>
<dbReference type="PROSITE" id="PS00031">
    <property type="entry name" value="NUCLEAR_REC_DBD_1"/>
    <property type="match status" value="1"/>
</dbReference>